<dbReference type="PRINTS" id="PR00032">
    <property type="entry name" value="HTHARAC"/>
</dbReference>
<evidence type="ECO:0000256" key="2">
    <source>
        <dbReference type="ARBA" id="ARBA00023125"/>
    </source>
</evidence>
<evidence type="ECO:0000313" key="7">
    <source>
        <dbReference type="Proteomes" id="UP000536442"/>
    </source>
</evidence>
<evidence type="ECO:0000256" key="1">
    <source>
        <dbReference type="ARBA" id="ARBA00023015"/>
    </source>
</evidence>
<evidence type="ECO:0000313" key="6">
    <source>
        <dbReference type="EMBL" id="NWN91163.1"/>
    </source>
</evidence>
<dbReference type="SMART" id="SM00342">
    <property type="entry name" value="HTH_ARAC"/>
    <property type="match status" value="1"/>
</dbReference>
<dbReference type="InterPro" id="IPR018060">
    <property type="entry name" value="HTH_AraC"/>
</dbReference>
<dbReference type="Pfam" id="PF12833">
    <property type="entry name" value="HTH_18"/>
    <property type="match status" value="1"/>
</dbReference>
<keyword evidence="7" id="KW-1185">Reference proteome</keyword>
<dbReference type="InterPro" id="IPR035418">
    <property type="entry name" value="AraC-bd_2"/>
</dbReference>
<dbReference type="InterPro" id="IPR020449">
    <property type="entry name" value="Tscrpt_reg_AraC-type_HTH"/>
</dbReference>
<name>A0A851HQ78_9GAMM</name>
<evidence type="ECO:0000259" key="5">
    <source>
        <dbReference type="PROSITE" id="PS01124"/>
    </source>
</evidence>
<comment type="function">
    <text evidence="4">Regulatory protein of the TOL plasmid xyl operons. XylS activates the xylXYZLTEGFJQKIH operon required for the degradation of toluene, m-xylene and p-xylene.</text>
</comment>
<dbReference type="PROSITE" id="PS01124">
    <property type="entry name" value="HTH_ARAC_FAMILY_2"/>
    <property type="match status" value="1"/>
</dbReference>
<dbReference type="PANTHER" id="PTHR46796">
    <property type="entry name" value="HTH-TYPE TRANSCRIPTIONAL ACTIVATOR RHAS-RELATED"/>
    <property type="match status" value="1"/>
</dbReference>
<protein>
    <submittedName>
        <fullName evidence="6">Transcriptional regulator FeaR</fullName>
    </submittedName>
</protein>
<dbReference type="GO" id="GO:0043565">
    <property type="term" value="F:sequence-specific DNA binding"/>
    <property type="evidence" value="ECO:0007669"/>
    <property type="project" value="InterPro"/>
</dbReference>
<dbReference type="NCBIfam" id="NF007243">
    <property type="entry name" value="PRK09685.1"/>
    <property type="match status" value="1"/>
</dbReference>
<sequence>MGVSSCTDRTDDFDKWIHNINDICGPFLASPKAGRFSGSVEKVGGALDMSRVNIQGADLYRTPKEIQKSGVPDFFCVFQIVGCSLVEQVGNRSSLTPGDIVLVDSTLPFRFSYQDLSQQISLILPRHIIERILNLSKVELGVKIPAESHIARFATNLILEASLHENLGPEEGAAILDSLATLIKPSILRGIRNGDPYDKVFRSASEFVKNNIGEPGLNATMVASAIGTSVRSLHRAFACKTITLSEYVKTQRLEMCANYIKANKGRLNLTEVVYRYGFGSPSYFSTAFKGRFGMTPSDYKKRCAGN</sequence>
<dbReference type="InterPro" id="IPR050204">
    <property type="entry name" value="AraC_XylS_family_regulators"/>
</dbReference>
<dbReference type="Gene3D" id="1.10.10.60">
    <property type="entry name" value="Homeodomain-like"/>
    <property type="match status" value="1"/>
</dbReference>
<organism evidence="6 7">
    <name type="scientific">Marinobacter adhaerens</name>
    <dbReference type="NCBI Taxonomy" id="1033846"/>
    <lineage>
        <taxon>Bacteria</taxon>
        <taxon>Pseudomonadati</taxon>
        <taxon>Pseudomonadota</taxon>
        <taxon>Gammaproteobacteria</taxon>
        <taxon>Pseudomonadales</taxon>
        <taxon>Marinobacteraceae</taxon>
        <taxon>Marinobacter</taxon>
    </lineage>
</organism>
<evidence type="ECO:0000256" key="4">
    <source>
        <dbReference type="ARBA" id="ARBA00037345"/>
    </source>
</evidence>
<dbReference type="PANTHER" id="PTHR46796:SF10">
    <property type="entry name" value="TRANSCRIPTIONAL ACTIVATOR FEAR"/>
    <property type="match status" value="1"/>
</dbReference>
<evidence type="ECO:0000256" key="3">
    <source>
        <dbReference type="ARBA" id="ARBA00023163"/>
    </source>
</evidence>
<dbReference type="AlphaFoldDB" id="A0A851HQ78"/>
<dbReference type="Proteomes" id="UP000536442">
    <property type="component" value="Unassembled WGS sequence"/>
</dbReference>
<keyword evidence="1" id="KW-0805">Transcription regulation</keyword>
<feature type="domain" description="HTH araC/xylS-type" evidence="5">
    <location>
        <begin position="202"/>
        <end position="302"/>
    </location>
</feature>
<dbReference type="Pfam" id="PF14525">
    <property type="entry name" value="AraC_binding_2"/>
    <property type="match status" value="1"/>
</dbReference>
<dbReference type="GO" id="GO:0003700">
    <property type="term" value="F:DNA-binding transcription factor activity"/>
    <property type="evidence" value="ECO:0007669"/>
    <property type="project" value="InterPro"/>
</dbReference>
<dbReference type="InterPro" id="IPR009057">
    <property type="entry name" value="Homeodomain-like_sf"/>
</dbReference>
<accession>A0A851HQ78</accession>
<comment type="caution">
    <text evidence="6">The sequence shown here is derived from an EMBL/GenBank/DDBJ whole genome shotgun (WGS) entry which is preliminary data.</text>
</comment>
<dbReference type="SUPFAM" id="SSF46689">
    <property type="entry name" value="Homeodomain-like"/>
    <property type="match status" value="1"/>
</dbReference>
<gene>
    <name evidence="6" type="primary">feaR</name>
    <name evidence="6" type="ORF">HLV39_06625</name>
</gene>
<proteinExistence type="predicted"/>
<reference evidence="6 7" key="1">
    <citation type="submission" date="2020-03" db="EMBL/GenBank/DDBJ databases">
        <title>Metagenomic, metatranscriptomic, and metabolomic analyses revealed the key microbes and metabolic features during the fermentation of ganjang, Korean traditional soy sauce.</title>
        <authorList>
            <person name="Chun B.H."/>
            <person name="Jeon C.O."/>
        </authorList>
    </citation>
    <scope>NUCLEOTIDE SEQUENCE [LARGE SCALE GENOMIC DNA]</scope>
    <source>
        <strain evidence="6 7">KG14</strain>
    </source>
</reference>
<dbReference type="EMBL" id="JABEVQ010000003">
    <property type="protein sequence ID" value="NWN91163.1"/>
    <property type="molecule type" value="Genomic_DNA"/>
</dbReference>
<keyword evidence="3" id="KW-0804">Transcription</keyword>
<keyword evidence="2" id="KW-0238">DNA-binding</keyword>